<name>A0A9P8Y2Q6_9PEZI</name>
<evidence type="ECO:0000256" key="1">
    <source>
        <dbReference type="SAM" id="MobiDB-lite"/>
    </source>
</evidence>
<feature type="region of interest" description="Disordered" evidence="1">
    <location>
        <begin position="459"/>
        <end position="521"/>
    </location>
</feature>
<organism evidence="4 5">
    <name type="scientific">Microdochium trichocladiopsis</name>
    <dbReference type="NCBI Taxonomy" id="1682393"/>
    <lineage>
        <taxon>Eukaryota</taxon>
        <taxon>Fungi</taxon>
        <taxon>Dikarya</taxon>
        <taxon>Ascomycota</taxon>
        <taxon>Pezizomycotina</taxon>
        <taxon>Sordariomycetes</taxon>
        <taxon>Xylariomycetidae</taxon>
        <taxon>Xylariales</taxon>
        <taxon>Microdochiaceae</taxon>
        <taxon>Microdochium</taxon>
    </lineage>
</organism>
<feature type="transmembrane region" description="Helical" evidence="2">
    <location>
        <begin position="387"/>
        <end position="411"/>
    </location>
</feature>
<evidence type="ECO:0000313" key="5">
    <source>
        <dbReference type="Proteomes" id="UP000756346"/>
    </source>
</evidence>
<keyword evidence="2" id="KW-0472">Membrane</keyword>
<feature type="region of interest" description="Disordered" evidence="1">
    <location>
        <begin position="538"/>
        <end position="622"/>
    </location>
</feature>
<feature type="compositionally biased region" description="Low complexity" evidence="1">
    <location>
        <begin position="502"/>
        <end position="514"/>
    </location>
</feature>
<accession>A0A9P8Y2Q6</accession>
<dbReference type="OrthoDB" id="3436787at2759"/>
<reference evidence="4" key="1">
    <citation type="journal article" date="2021" name="Nat. Commun.">
        <title>Genetic determinants of endophytism in the Arabidopsis root mycobiome.</title>
        <authorList>
            <person name="Mesny F."/>
            <person name="Miyauchi S."/>
            <person name="Thiergart T."/>
            <person name="Pickel B."/>
            <person name="Atanasova L."/>
            <person name="Karlsson M."/>
            <person name="Huettel B."/>
            <person name="Barry K.W."/>
            <person name="Haridas S."/>
            <person name="Chen C."/>
            <person name="Bauer D."/>
            <person name="Andreopoulos W."/>
            <person name="Pangilinan J."/>
            <person name="LaButti K."/>
            <person name="Riley R."/>
            <person name="Lipzen A."/>
            <person name="Clum A."/>
            <person name="Drula E."/>
            <person name="Henrissat B."/>
            <person name="Kohler A."/>
            <person name="Grigoriev I.V."/>
            <person name="Martin F.M."/>
            <person name="Hacquard S."/>
        </authorList>
    </citation>
    <scope>NUCLEOTIDE SEQUENCE</scope>
    <source>
        <strain evidence="4">MPI-CAGE-CH-0230</strain>
    </source>
</reference>
<evidence type="ECO:0000313" key="4">
    <source>
        <dbReference type="EMBL" id="KAH7028021.1"/>
    </source>
</evidence>
<feature type="compositionally biased region" description="Polar residues" evidence="1">
    <location>
        <begin position="464"/>
        <end position="483"/>
    </location>
</feature>
<keyword evidence="2" id="KW-1133">Transmembrane helix</keyword>
<sequence length="622" mass="63752">MASWRSLLLAVCLGTTRSLGQSIVYVTDIEIYTSMARCAQSAVSYNVMSMTNSACGEAVTDLQSCICTKNGGANSAAVSKGISSSISYSCGSTASDDLSSAMVLYNGYCNQASIGSFPKPTRPVSVQITDLPAMQDLPPCAASALSYAVMSMTYDLCPEDPSLLQSCVCSKNQNSLRVSQIINSSVKYSCSPITADISVAQGVFAGYCGLGAGVTSFPVASPPPGQMTYYITALPQYSALAPCAQYGVSYGVMTNTYDLCPKDPAGLASCVCLKTGMPNIVSKIITSSVKYSCDSTATDDISSALSVWDYFCSAVKAEVSASVTESVSTAPHTGVLGGGGGSMPSQTGTSNSGGNGGNGGNGGGGSLGGSTGNPTGGNTDPERKPNIGAIVGGVVGGIAVVVLAGVAIFFCMRRKNAANAQVDQAMAQNNLLNNPPPVVAASPSGGKSELDASAVALRPGTAGSAHSGTPGIPTSISPVSASHTPELRPHGPYAPPPPMPEMPAQYAYAQQPQQPSKPELHGQEYRPELYGQQAFRPELQGQSTYYPQQPPNGAQTVFSASSMVSPQSPAGSNGWGQQVHEAPGSYHGQPPQTAELQGQQWATQGPPQYYEMPGGGAPSYAR</sequence>
<feature type="chain" id="PRO_5040473426" description="Mid2 domain-containing protein" evidence="3">
    <location>
        <begin position="21"/>
        <end position="622"/>
    </location>
</feature>
<gene>
    <name evidence="4" type="ORF">B0I36DRAFT_146374</name>
</gene>
<evidence type="ECO:0000256" key="3">
    <source>
        <dbReference type="SAM" id="SignalP"/>
    </source>
</evidence>
<proteinExistence type="predicted"/>
<evidence type="ECO:0000256" key="2">
    <source>
        <dbReference type="SAM" id="Phobius"/>
    </source>
</evidence>
<feature type="compositionally biased region" description="Pro residues" evidence="1">
    <location>
        <begin position="492"/>
        <end position="501"/>
    </location>
</feature>
<keyword evidence="2" id="KW-0812">Transmembrane</keyword>
<evidence type="ECO:0008006" key="6">
    <source>
        <dbReference type="Google" id="ProtNLM"/>
    </source>
</evidence>
<keyword evidence="3" id="KW-0732">Signal</keyword>
<keyword evidence="5" id="KW-1185">Reference proteome</keyword>
<feature type="region of interest" description="Disordered" evidence="1">
    <location>
        <begin position="330"/>
        <end position="384"/>
    </location>
</feature>
<dbReference type="RefSeq" id="XP_046010820.1">
    <property type="nucleotide sequence ID" value="XM_046148447.1"/>
</dbReference>
<feature type="compositionally biased region" description="Gly residues" evidence="1">
    <location>
        <begin position="613"/>
        <end position="622"/>
    </location>
</feature>
<feature type="compositionally biased region" description="Gly residues" evidence="1">
    <location>
        <begin position="351"/>
        <end position="375"/>
    </location>
</feature>
<dbReference type="GeneID" id="70177993"/>
<feature type="compositionally biased region" description="Polar residues" evidence="1">
    <location>
        <begin position="590"/>
        <end position="606"/>
    </location>
</feature>
<protein>
    <recommendedName>
        <fullName evidence="6">Mid2 domain-containing protein</fullName>
    </recommendedName>
</protein>
<comment type="caution">
    <text evidence="4">The sequence shown here is derived from an EMBL/GenBank/DDBJ whole genome shotgun (WGS) entry which is preliminary data.</text>
</comment>
<feature type="compositionally biased region" description="Polar residues" evidence="1">
    <location>
        <begin position="540"/>
        <end position="571"/>
    </location>
</feature>
<feature type="signal peptide" evidence="3">
    <location>
        <begin position="1"/>
        <end position="20"/>
    </location>
</feature>
<dbReference type="EMBL" id="JAGTJQ010000007">
    <property type="protein sequence ID" value="KAH7028021.1"/>
    <property type="molecule type" value="Genomic_DNA"/>
</dbReference>
<dbReference type="AlphaFoldDB" id="A0A9P8Y2Q6"/>
<dbReference type="Proteomes" id="UP000756346">
    <property type="component" value="Unassembled WGS sequence"/>
</dbReference>